<dbReference type="GO" id="GO:0000155">
    <property type="term" value="F:phosphorelay sensor kinase activity"/>
    <property type="evidence" value="ECO:0007669"/>
    <property type="project" value="InterPro"/>
</dbReference>
<comment type="caution">
    <text evidence="13">The sequence shown here is derived from an EMBL/GenBank/DDBJ whole genome shotgun (WGS) entry which is preliminary data.</text>
</comment>
<evidence type="ECO:0000256" key="8">
    <source>
        <dbReference type="ARBA" id="ARBA00023012"/>
    </source>
</evidence>
<dbReference type="SUPFAM" id="SSF55785">
    <property type="entry name" value="PYP-like sensor domain (PAS domain)"/>
    <property type="match status" value="3"/>
</dbReference>
<dbReference type="EC" id="2.7.13.3" evidence="2"/>
<feature type="domain" description="PAS" evidence="11">
    <location>
        <begin position="122"/>
        <end position="170"/>
    </location>
</feature>
<keyword evidence="5" id="KW-0547">Nucleotide-binding</keyword>
<dbReference type="InterPro" id="IPR013655">
    <property type="entry name" value="PAS_fold_3"/>
</dbReference>
<evidence type="ECO:0000256" key="1">
    <source>
        <dbReference type="ARBA" id="ARBA00000085"/>
    </source>
</evidence>
<dbReference type="CDD" id="cd00082">
    <property type="entry name" value="HisKA"/>
    <property type="match status" value="1"/>
</dbReference>
<dbReference type="EMBL" id="JFHC01000128">
    <property type="protein sequence ID" value="KDR37878.1"/>
    <property type="molecule type" value="Genomic_DNA"/>
</dbReference>
<evidence type="ECO:0000256" key="4">
    <source>
        <dbReference type="ARBA" id="ARBA00022679"/>
    </source>
</evidence>
<keyword evidence="6 13" id="KW-0418">Kinase</keyword>
<dbReference type="SUPFAM" id="SSF55874">
    <property type="entry name" value="ATPase domain of HSP90 chaperone/DNA topoisomerase II/histidine kinase"/>
    <property type="match status" value="1"/>
</dbReference>
<dbReference type="GO" id="GO:0005524">
    <property type="term" value="F:ATP binding"/>
    <property type="evidence" value="ECO:0007669"/>
    <property type="project" value="UniProtKB-KW"/>
</dbReference>
<keyword evidence="14" id="KW-1185">Reference proteome</keyword>
<evidence type="ECO:0000256" key="3">
    <source>
        <dbReference type="ARBA" id="ARBA00022553"/>
    </source>
</evidence>
<proteinExistence type="predicted"/>
<name>A0A069PB34_9BURK</name>
<protein>
    <recommendedName>
        <fullName evidence="2">histidine kinase</fullName>
        <ecNumber evidence="2">2.7.13.3</ecNumber>
    </recommendedName>
</protein>
<dbReference type="InterPro" id="IPR000700">
    <property type="entry name" value="PAS-assoc_C"/>
</dbReference>
<keyword evidence="9" id="KW-1133">Transmembrane helix</keyword>
<dbReference type="Gene3D" id="1.10.287.130">
    <property type="match status" value="1"/>
</dbReference>
<gene>
    <name evidence="13" type="ORF">BG61_05995</name>
</gene>
<dbReference type="InterPro" id="IPR005467">
    <property type="entry name" value="His_kinase_dom"/>
</dbReference>
<dbReference type="SMART" id="SM00091">
    <property type="entry name" value="PAS"/>
    <property type="match status" value="3"/>
</dbReference>
<dbReference type="GO" id="GO:0006355">
    <property type="term" value="P:regulation of DNA-templated transcription"/>
    <property type="evidence" value="ECO:0007669"/>
    <property type="project" value="InterPro"/>
</dbReference>
<dbReference type="Gene3D" id="3.30.565.10">
    <property type="entry name" value="Histidine kinase-like ATPase, C-terminal domain"/>
    <property type="match status" value="1"/>
</dbReference>
<dbReference type="RefSeq" id="WP_051673043.1">
    <property type="nucleotide sequence ID" value="NZ_CADFFX010000005.1"/>
</dbReference>
<evidence type="ECO:0000256" key="9">
    <source>
        <dbReference type="SAM" id="Phobius"/>
    </source>
</evidence>
<dbReference type="SUPFAM" id="SSF47384">
    <property type="entry name" value="Homodimeric domain of signal transducing histidine kinase"/>
    <property type="match status" value="1"/>
</dbReference>
<evidence type="ECO:0000313" key="14">
    <source>
        <dbReference type="Proteomes" id="UP000027466"/>
    </source>
</evidence>
<dbReference type="AlphaFoldDB" id="A0A069PB34"/>
<organism evidence="13 14">
    <name type="scientific">Caballeronia glathei</name>
    <dbReference type="NCBI Taxonomy" id="60547"/>
    <lineage>
        <taxon>Bacteria</taxon>
        <taxon>Pseudomonadati</taxon>
        <taxon>Pseudomonadota</taxon>
        <taxon>Betaproteobacteria</taxon>
        <taxon>Burkholderiales</taxon>
        <taxon>Burkholderiaceae</taxon>
        <taxon>Caballeronia</taxon>
    </lineage>
</organism>
<evidence type="ECO:0000256" key="5">
    <source>
        <dbReference type="ARBA" id="ARBA00022741"/>
    </source>
</evidence>
<dbReference type="Pfam" id="PF00989">
    <property type="entry name" value="PAS"/>
    <property type="match status" value="1"/>
</dbReference>
<dbReference type="PRINTS" id="PR00344">
    <property type="entry name" value="BCTRLSENSOR"/>
</dbReference>
<keyword evidence="8" id="KW-0902">Two-component regulatory system</keyword>
<dbReference type="SMART" id="SM00388">
    <property type="entry name" value="HisKA"/>
    <property type="match status" value="1"/>
</dbReference>
<dbReference type="InterPro" id="IPR013767">
    <property type="entry name" value="PAS_fold"/>
</dbReference>
<dbReference type="FunFam" id="3.30.450.20:FF:000099">
    <property type="entry name" value="Sensory box sensor histidine kinase"/>
    <property type="match status" value="1"/>
</dbReference>
<feature type="domain" description="PAC" evidence="12">
    <location>
        <begin position="440"/>
        <end position="491"/>
    </location>
</feature>
<dbReference type="PROSITE" id="PS50109">
    <property type="entry name" value="HIS_KIN"/>
    <property type="match status" value="1"/>
</dbReference>
<dbReference type="STRING" id="60547.GCA_000751215_02819"/>
<feature type="domain" description="Histidine kinase" evidence="10">
    <location>
        <begin position="511"/>
        <end position="727"/>
    </location>
</feature>
<dbReference type="SMART" id="SM00387">
    <property type="entry name" value="HATPase_c"/>
    <property type="match status" value="1"/>
</dbReference>
<dbReference type="InterPro" id="IPR003661">
    <property type="entry name" value="HisK_dim/P_dom"/>
</dbReference>
<accession>A0A069PB34</accession>
<dbReference type="NCBIfam" id="TIGR00229">
    <property type="entry name" value="sensory_box"/>
    <property type="match status" value="3"/>
</dbReference>
<evidence type="ECO:0000256" key="6">
    <source>
        <dbReference type="ARBA" id="ARBA00022777"/>
    </source>
</evidence>
<dbReference type="PANTHER" id="PTHR43304:SF1">
    <property type="entry name" value="PAC DOMAIN-CONTAINING PROTEIN"/>
    <property type="match status" value="1"/>
</dbReference>
<evidence type="ECO:0000313" key="13">
    <source>
        <dbReference type="EMBL" id="KDR37878.1"/>
    </source>
</evidence>
<evidence type="ECO:0000256" key="7">
    <source>
        <dbReference type="ARBA" id="ARBA00022840"/>
    </source>
</evidence>
<dbReference type="InterPro" id="IPR052162">
    <property type="entry name" value="Sensor_kinase/Photoreceptor"/>
</dbReference>
<evidence type="ECO:0000259" key="12">
    <source>
        <dbReference type="PROSITE" id="PS50113"/>
    </source>
</evidence>
<dbReference type="PANTHER" id="PTHR43304">
    <property type="entry name" value="PHYTOCHROME-LIKE PROTEIN CPH1"/>
    <property type="match status" value="1"/>
</dbReference>
<dbReference type="PROSITE" id="PS50113">
    <property type="entry name" value="PAC"/>
    <property type="match status" value="3"/>
</dbReference>
<dbReference type="Pfam" id="PF02518">
    <property type="entry name" value="HATPase_c"/>
    <property type="match status" value="1"/>
</dbReference>
<keyword evidence="9" id="KW-0472">Membrane</keyword>
<evidence type="ECO:0000259" key="11">
    <source>
        <dbReference type="PROSITE" id="PS50112"/>
    </source>
</evidence>
<sequence>MNPRRYLTDPRRPASRLLLILASIIAVVVFCIDALTSLDIAIAVLYVVVVLLTASTGMRRTTVAVAWGCIALTLIAYLASHDTSYFGSALARCLVSMLAVGTTAYLALRNQSSTATLLEQVQLLDLTHDAIVVYDLNNVITFWNRGAEELYGWPARHAIGKTIHDLVQTEFPVPVDVISGSLLSEDRWEGELVQTRSDESLVTVSSRWSLWRDVQGRPLAILATNNDVTQRKQMEAEIMRQQRELRATIDAIPGMVWSSGPDGCVSFINERWSDMGISLVNLRGELWRAVVHPDDVSQLEEAWSGARATSEMFSHVARMRRGDGVYRWLHIRGAPLMDEDGRVLRWYGVNTDIEERKLAEEALERSEAFLARAQGLSHTGSIGMKIPGGEMSWSVEACRIFGYPPGTQPSRQLVMDRIHPEDAGLVHALFERAMRGEPHVDVEHRLLLPDGAQKYVHFVAHAMTSQSGQPEYVGALMDVTESKMTQEALHRSMTELAHATRVTTLGELTASIAHEVSQPISAIVTNGGAALRWMTRDVPDWHEASTSIEAMIRDARRASDIIRRIRTLVQKHDLQHAVLGVNAIVEESIELVRHELQKQRTELAVELSAEPLYVLGDRVQLQQVVINLLINGVQAMAAASGARKTMLVRTSRPDPGHVLVLVRDSGTGITDEDAGRLFNAFFTTKPEGMGMGLSICRSIVEAHGGRIWAESNEEHGATLQFTLPLHPYSGRCTPDDADELSLRME</sequence>
<dbReference type="SMART" id="SM00086">
    <property type="entry name" value="PAC"/>
    <property type="match status" value="3"/>
</dbReference>
<feature type="domain" description="PAC" evidence="12">
    <location>
        <begin position="186"/>
        <end position="240"/>
    </location>
</feature>
<dbReference type="InterPro" id="IPR000014">
    <property type="entry name" value="PAS"/>
</dbReference>
<dbReference type="InterPro" id="IPR036097">
    <property type="entry name" value="HisK_dim/P_sf"/>
</dbReference>
<feature type="transmembrane region" description="Helical" evidence="9">
    <location>
        <begin position="20"/>
        <end position="49"/>
    </location>
</feature>
<evidence type="ECO:0000259" key="10">
    <source>
        <dbReference type="PROSITE" id="PS50109"/>
    </source>
</evidence>
<dbReference type="InterPro" id="IPR035965">
    <property type="entry name" value="PAS-like_dom_sf"/>
</dbReference>
<dbReference type="InterPro" id="IPR001610">
    <property type="entry name" value="PAC"/>
</dbReference>
<dbReference type="GO" id="GO:0042802">
    <property type="term" value="F:identical protein binding"/>
    <property type="evidence" value="ECO:0007669"/>
    <property type="project" value="UniProtKB-ARBA"/>
</dbReference>
<feature type="domain" description="PAC" evidence="12">
    <location>
        <begin position="313"/>
        <end position="365"/>
    </location>
</feature>
<reference evidence="13 14" key="1">
    <citation type="submission" date="2014-03" db="EMBL/GenBank/DDBJ databases">
        <title>Draft Genome Sequences of Four Burkholderia Strains.</title>
        <authorList>
            <person name="Liu X.Y."/>
            <person name="Li C.X."/>
            <person name="Xu J.H."/>
        </authorList>
    </citation>
    <scope>NUCLEOTIDE SEQUENCE [LARGE SCALE GENOMIC DNA]</scope>
    <source>
        <strain evidence="13 14">DSM 50014</strain>
    </source>
</reference>
<dbReference type="InterPro" id="IPR036890">
    <property type="entry name" value="HATPase_C_sf"/>
</dbReference>
<dbReference type="FunFam" id="3.30.565.10:FF:000042">
    <property type="entry name" value="Two-component sensor histidine kinase KdpD"/>
    <property type="match status" value="1"/>
</dbReference>
<dbReference type="InterPro" id="IPR004358">
    <property type="entry name" value="Sig_transdc_His_kin-like_C"/>
</dbReference>
<dbReference type="Proteomes" id="UP000027466">
    <property type="component" value="Unassembled WGS sequence"/>
</dbReference>
<keyword evidence="9" id="KW-0812">Transmembrane</keyword>
<dbReference type="PROSITE" id="PS50112">
    <property type="entry name" value="PAS"/>
    <property type="match status" value="2"/>
</dbReference>
<dbReference type="InterPro" id="IPR003594">
    <property type="entry name" value="HATPase_dom"/>
</dbReference>
<dbReference type="CDD" id="cd00130">
    <property type="entry name" value="PAS"/>
    <property type="match status" value="3"/>
</dbReference>
<keyword evidence="3" id="KW-0597">Phosphoprotein</keyword>
<comment type="catalytic activity">
    <reaction evidence="1">
        <text>ATP + protein L-histidine = ADP + protein N-phospho-L-histidine.</text>
        <dbReference type="EC" id="2.7.13.3"/>
    </reaction>
</comment>
<dbReference type="Gene3D" id="2.10.70.100">
    <property type="match status" value="1"/>
</dbReference>
<evidence type="ECO:0000256" key="2">
    <source>
        <dbReference type="ARBA" id="ARBA00012438"/>
    </source>
</evidence>
<keyword evidence="7" id="KW-0067">ATP-binding</keyword>
<dbReference type="Pfam" id="PF08447">
    <property type="entry name" value="PAS_3"/>
    <property type="match status" value="2"/>
</dbReference>
<dbReference type="Gene3D" id="3.30.450.20">
    <property type="entry name" value="PAS domain"/>
    <property type="match status" value="3"/>
</dbReference>
<keyword evidence="4" id="KW-0808">Transferase</keyword>
<feature type="transmembrane region" description="Helical" evidence="9">
    <location>
        <begin position="61"/>
        <end position="79"/>
    </location>
</feature>
<feature type="domain" description="PAS" evidence="11">
    <location>
        <begin position="393"/>
        <end position="437"/>
    </location>
</feature>